<feature type="domain" description="Cathepsin propeptide inhibitor" evidence="9">
    <location>
        <begin position="45"/>
        <end position="101"/>
    </location>
</feature>
<evidence type="ECO:0000256" key="2">
    <source>
        <dbReference type="ARBA" id="ARBA00022670"/>
    </source>
</evidence>
<dbReference type="FunFam" id="3.90.70.10:FF:000177">
    <property type="entry name" value="Cysteine proteinase RD21A"/>
    <property type="match status" value="1"/>
</dbReference>
<keyword evidence="2" id="KW-0645">Protease</keyword>
<evidence type="ECO:0000256" key="7">
    <source>
        <dbReference type="SAM" id="SignalP"/>
    </source>
</evidence>
<keyword evidence="5" id="KW-1015">Disulfide bond</keyword>
<evidence type="ECO:0000259" key="9">
    <source>
        <dbReference type="SMART" id="SM00848"/>
    </source>
</evidence>
<dbReference type="SMART" id="SM00848">
    <property type="entry name" value="Inhibitor_I29"/>
    <property type="match status" value="1"/>
</dbReference>
<dbReference type="PANTHER" id="PTHR12411">
    <property type="entry name" value="CYSTEINE PROTEASE FAMILY C1-RELATED"/>
    <property type="match status" value="1"/>
</dbReference>
<dbReference type="Pfam" id="PF08246">
    <property type="entry name" value="Inhibitor_I29"/>
    <property type="match status" value="1"/>
</dbReference>
<dbReference type="InterPro" id="IPR025660">
    <property type="entry name" value="Pept_his_AS"/>
</dbReference>
<dbReference type="SMART" id="SM00645">
    <property type="entry name" value="Pept_C1"/>
    <property type="match status" value="1"/>
</dbReference>
<evidence type="ECO:0000256" key="6">
    <source>
        <dbReference type="ARBA" id="ARBA00023180"/>
    </source>
</evidence>
<dbReference type="EMBL" id="JAWXYG010000011">
    <property type="protein sequence ID" value="KAK4259619.1"/>
    <property type="molecule type" value="Genomic_DNA"/>
</dbReference>
<keyword evidence="7" id="KW-0732">Signal</keyword>
<evidence type="ECO:0000256" key="1">
    <source>
        <dbReference type="ARBA" id="ARBA00008455"/>
    </source>
</evidence>
<dbReference type="Proteomes" id="UP001293593">
    <property type="component" value="Unassembled WGS sequence"/>
</dbReference>
<evidence type="ECO:0000256" key="3">
    <source>
        <dbReference type="ARBA" id="ARBA00022801"/>
    </source>
</evidence>
<dbReference type="InterPro" id="IPR013128">
    <property type="entry name" value="Peptidase_C1A"/>
</dbReference>
<name>A0AAE1J0Q3_9FABA</name>
<evidence type="ECO:0000313" key="10">
    <source>
        <dbReference type="EMBL" id="KAK4259619.1"/>
    </source>
</evidence>
<keyword evidence="3" id="KW-0378">Hydrolase</keyword>
<dbReference type="GO" id="GO:0008234">
    <property type="term" value="F:cysteine-type peptidase activity"/>
    <property type="evidence" value="ECO:0007669"/>
    <property type="project" value="UniProtKB-KW"/>
</dbReference>
<reference evidence="10" key="1">
    <citation type="submission" date="2023-10" db="EMBL/GenBank/DDBJ databases">
        <title>Chromosome-level genome of the transformable northern wattle, Acacia crassicarpa.</title>
        <authorList>
            <person name="Massaro I."/>
            <person name="Sinha N.R."/>
            <person name="Poethig S."/>
            <person name="Leichty A.R."/>
        </authorList>
    </citation>
    <scope>NUCLEOTIDE SEQUENCE</scope>
    <source>
        <strain evidence="10">Acra3RX</strain>
        <tissue evidence="10">Leaf</tissue>
    </source>
</reference>
<dbReference type="CDD" id="cd02248">
    <property type="entry name" value="Peptidase_C1A"/>
    <property type="match status" value="1"/>
</dbReference>
<proteinExistence type="inferred from homology"/>
<sequence length="349" mass="39529">MTFNISRLFLNYFLICCFILTCLSSEFPTKESVLPSKGEQEFGIFQQWMKEHDKKYPNSKTTATRYQIFLKNLKYIRETNAKRSGYRLGLNKFADMSSDEFKRVFLRQLPTPTTNHSTARFNNVQRYNCAPPASVDWREKGVVTPVKNQGRCGSCWAFGTTGAIESINAINTGELFPLSEQELVDCDSVSRGCSGGYTQRAFEWIIKNGGISEDAVYPYRARDGVCKANNMQNRGRVVKINSYEKVPRSDEALLCATAQQPITVALDATYIQLYKDGIFDGGNCKRDSTYINHAVLIVGYGSNDGKDYWIVKNSWKENWGSNGYFFIQRNTNWPNGVCAINTAAYVPNI</sequence>
<dbReference type="Pfam" id="PF00112">
    <property type="entry name" value="Peptidase_C1"/>
    <property type="match status" value="1"/>
</dbReference>
<comment type="caution">
    <text evidence="10">The sequence shown here is derived from an EMBL/GenBank/DDBJ whole genome shotgun (WGS) entry which is preliminary data.</text>
</comment>
<dbReference type="SUPFAM" id="SSF54001">
    <property type="entry name" value="Cysteine proteinases"/>
    <property type="match status" value="1"/>
</dbReference>
<gene>
    <name evidence="10" type="ORF">QN277_005932</name>
</gene>
<accession>A0AAE1J0Q3</accession>
<dbReference type="GO" id="GO:0006508">
    <property type="term" value="P:proteolysis"/>
    <property type="evidence" value="ECO:0007669"/>
    <property type="project" value="UniProtKB-KW"/>
</dbReference>
<feature type="domain" description="Peptidase C1A papain C-terminal" evidence="8">
    <location>
        <begin position="131"/>
        <end position="348"/>
    </location>
</feature>
<dbReference type="InterPro" id="IPR000169">
    <property type="entry name" value="Pept_cys_AS"/>
</dbReference>
<keyword evidence="6" id="KW-0325">Glycoprotein</keyword>
<dbReference type="InterPro" id="IPR038765">
    <property type="entry name" value="Papain-like_cys_pep_sf"/>
</dbReference>
<dbReference type="InterPro" id="IPR039417">
    <property type="entry name" value="Peptidase_C1A_papain-like"/>
</dbReference>
<keyword evidence="11" id="KW-1185">Reference proteome</keyword>
<evidence type="ECO:0000313" key="11">
    <source>
        <dbReference type="Proteomes" id="UP001293593"/>
    </source>
</evidence>
<keyword evidence="4" id="KW-0788">Thiol protease</keyword>
<evidence type="ECO:0000256" key="4">
    <source>
        <dbReference type="ARBA" id="ARBA00022807"/>
    </source>
</evidence>
<comment type="similarity">
    <text evidence="1">Belongs to the peptidase C1 family.</text>
</comment>
<evidence type="ECO:0000259" key="8">
    <source>
        <dbReference type="SMART" id="SM00645"/>
    </source>
</evidence>
<dbReference type="PROSITE" id="PS00139">
    <property type="entry name" value="THIOL_PROTEASE_CYS"/>
    <property type="match status" value="1"/>
</dbReference>
<dbReference type="PROSITE" id="PS00640">
    <property type="entry name" value="THIOL_PROTEASE_ASN"/>
    <property type="match status" value="1"/>
</dbReference>
<feature type="chain" id="PRO_5042128197" evidence="7">
    <location>
        <begin position="25"/>
        <end position="349"/>
    </location>
</feature>
<organism evidence="10 11">
    <name type="scientific">Acacia crassicarpa</name>
    <name type="common">northern wattle</name>
    <dbReference type="NCBI Taxonomy" id="499986"/>
    <lineage>
        <taxon>Eukaryota</taxon>
        <taxon>Viridiplantae</taxon>
        <taxon>Streptophyta</taxon>
        <taxon>Embryophyta</taxon>
        <taxon>Tracheophyta</taxon>
        <taxon>Spermatophyta</taxon>
        <taxon>Magnoliopsida</taxon>
        <taxon>eudicotyledons</taxon>
        <taxon>Gunneridae</taxon>
        <taxon>Pentapetalae</taxon>
        <taxon>rosids</taxon>
        <taxon>fabids</taxon>
        <taxon>Fabales</taxon>
        <taxon>Fabaceae</taxon>
        <taxon>Caesalpinioideae</taxon>
        <taxon>mimosoid clade</taxon>
        <taxon>Acacieae</taxon>
        <taxon>Acacia</taxon>
    </lineage>
</organism>
<dbReference type="PROSITE" id="PS00639">
    <property type="entry name" value="THIOL_PROTEASE_HIS"/>
    <property type="match status" value="1"/>
</dbReference>
<evidence type="ECO:0000256" key="5">
    <source>
        <dbReference type="ARBA" id="ARBA00023157"/>
    </source>
</evidence>
<dbReference type="InterPro" id="IPR013201">
    <property type="entry name" value="Prot_inhib_I29"/>
</dbReference>
<dbReference type="InterPro" id="IPR000668">
    <property type="entry name" value="Peptidase_C1A_C"/>
</dbReference>
<dbReference type="AlphaFoldDB" id="A0AAE1J0Q3"/>
<feature type="signal peptide" evidence="7">
    <location>
        <begin position="1"/>
        <end position="24"/>
    </location>
</feature>
<dbReference type="InterPro" id="IPR025661">
    <property type="entry name" value="Pept_asp_AS"/>
</dbReference>
<dbReference type="PRINTS" id="PR00705">
    <property type="entry name" value="PAPAIN"/>
</dbReference>
<protein>
    <submittedName>
        <fullName evidence="10">Uncharacterized protein</fullName>
    </submittedName>
</protein>
<dbReference type="Gene3D" id="3.90.70.10">
    <property type="entry name" value="Cysteine proteinases"/>
    <property type="match status" value="1"/>
</dbReference>